<dbReference type="SMART" id="SM00875">
    <property type="entry name" value="BACK"/>
    <property type="match status" value="2"/>
</dbReference>
<feature type="domain" description="BTB" evidence="4">
    <location>
        <begin position="77"/>
        <end position="142"/>
    </location>
</feature>
<dbReference type="Gene3D" id="1.25.40.420">
    <property type="match status" value="2"/>
</dbReference>
<dbReference type="SUPFAM" id="SSF54695">
    <property type="entry name" value="POZ domain"/>
    <property type="match status" value="2"/>
</dbReference>
<dbReference type="GO" id="GO:0003779">
    <property type="term" value="F:actin binding"/>
    <property type="evidence" value="ECO:0007669"/>
    <property type="project" value="UniProtKB-KW"/>
</dbReference>
<dbReference type="Pfam" id="PF01344">
    <property type="entry name" value="Kelch_1"/>
    <property type="match status" value="1"/>
</dbReference>
<dbReference type="InterPro" id="IPR015915">
    <property type="entry name" value="Kelch-typ_b-propeller"/>
</dbReference>
<evidence type="ECO:0000259" key="4">
    <source>
        <dbReference type="PROSITE" id="PS50097"/>
    </source>
</evidence>
<dbReference type="SUPFAM" id="SSF117281">
    <property type="entry name" value="Kelch motif"/>
    <property type="match status" value="2"/>
</dbReference>
<reference evidence="6" key="1">
    <citation type="submission" date="2011-05" db="EMBL/GenBank/DDBJ databases">
        <authorList>
            <person name="Richards S.R."/>
            <person name="Qu J."/>
            <person name="Jiang H."/>
            <person name="Jhangiani S.N."/>
            <person name="Agravi P."/>
            <person name="Goodspeed R."/>
            <person name="Gross S."/>
            <person name="Mandapat C."/>
            <person name="Jackson L."/>
            <person name="Mathew T."/>
            <person name="Pu L."/>
            <person name="Thornton R."/>
            <person name="Saada N."/>
            <person name="Wilczek-Boney K.B."/>
            <person name="Lee S."/>
            <person name="Kovar C."/>
            <person name="Wu Y."/>
            <person name="Scherer S.E."/>
            <person name="Worley K.C."/>
            <person name="Muzny D.M."/>
            <person name="Gibbs R."/>
        </authorList>
    </citation>
    <scope>NUCLEOTIDE SEQUENCE</scope>
    <source>
        <strain evidence="6">Brora</strain>
    </source>
</reference>
<sequence length="1326" mass="148906">MTLGDQSDTEEVTSLSPSESIPAQQIDRSAAISAIMKPGSEKTALPPQDYFFKFRTGNAHSDFREQLNLMRKQSTLCDVALVCGGSYLSVHRLVLAVGCPFLKDQLSTLSDEELTLHLDNFDAELLACLLDFMYTGKFQAFKYLDVSKLQEVNILAKQLGLCEVDVCSEEVLKQCLAPKNFVHLWDMADSMANRCMRKEVVTYIVDNLDSLWISSDLMALSEDRMLHLLAATYANKEVQQNVVLRMLVSWLKTNLAERKSSIDALIPFIRMPEVSEAYARYLLQFEPFVQECFRFKEELNRNVVYHSLHHSSPTNHSKANNAVIVVDCQDGMTSATWSKKKCSSECGTAVTSIKSRNAKRVSKKVALDVLSDHVDLDSRSEPWESSLTSSYASSDKVTNAFKPLASVPRTMMIGTQMIIADGGSSPSSTALVVIGVNPTNCRLSLLAYDLVKSKWDSMCELGITSAPKETIIVHKALVCVVGGEDESRKDKIRSVFVSNVQNKVLRRLPDLHIPRSSPCLFMMGSILYVVGGEGRYTDALSQVEYIDISEEPPIWRNWPPMRHRRKGNCLACYIQGKVVVVGGGSNKCEYIQPDHKEWKELPPLPEEFAQMAPILVTLHGTAVVFNYYRPTKLYALDIMNQCWRPELIKGVPPLWVLSATKIMNLNVASTRNILPDFYFESLSAALDGLRRSQILTDIVLVSKDGDTFALHRVVLVIGCPYFRKILTEGNVGNQSSVALPPSISPDSMNAVIDYLYSGHTTLPDKLGNTRQLLLASKILEMENFFTYLTNLLSNSITTENFSVMWDLADEFDNESLSNVVISYVSRDLQYFSLQKQFLNLDVSRIKKILCIPCQEIRATKSALITIFKWTGADISSRIVQMEEQLLPFIKFAFIPKIDLENFLATELCVEVSKKLWKCIAETLYSRGTTVSGYQPESGDLVPFTNDEKDLVEAINTPTSDKNNSGRVLVVDVQELKFHETVRFPLTQLANAGIFKHAAANKLMRAKTPRRKVWSAPLRILVEGNEETTSIRQDTSILIMGWKKNGEAATHCFSLQTNIWTSAMNLEEVLANNAAWALHGNMLYLAGGIDSKETVLRSTVIYNVEQNSFHAGGRMNTARSSSNAAVLSWHVYVVGGLGHHRKPLNHVERYDILLDRWEVVEILPYSGWDIGVATCDGKLWTLGGCCYVDNDLCNNGWSLGCHAYDPEVNQWTSIGTLPDDFSNTVPVVASINRKIYAISYYAPTIMWSLDLGSKKWQRLHITVGCNPCVLRRSLAILPHDNRLWVLDYCGKMLVFNLQTNTWEREYPFSRTITFPLYCAIVNLSVRE</sequence>
<dbReference type="PhylomeDB" id="T1IWQ1"/>
<dbReference type="InterPro" id="IPR011705">
    <property type="entry name" value="BACK"/>
</dbReference>
<dbReference type="CDD" id="cd14733">
    <property type="entry name" value="BACK"/>
    <property type="match status" value="1"/>
</dbReference>
<dbReference type="PANTHER" id="PTHR45632:SF3">
    <property type="entry name" value="KELCH-LIKE PROTEIN 32"/>
    <property type="match status" value="1"/>
</dbReference>
<keyword evidence="2" id="KW-0677">Repeat</keyword>
<evidence type="ECO:0000313" key="5">
    <source>
        <dbReference type="EnsemblMetazoa" id="SMAR005624-PA"/>
    </source>
</evidence>
<evidence type="ECO:0000256" key="3">
    <source>
        <dbReference type="SAM" id="MobiDB-lite"/>
    </source>
</evidence>
<dbReference type="OMA" id="LRWIDIN"/>
<dbReference type="SMART" id="SM00225">
    <property type="entry name" value="BTB"/>
    <property type="match status" value="2"/>
</dbReference>
<dbReference type="EnsemblMetazoa" id="SMAR005624-RA">
    <property type="protein sequence ID" value="SMAR005624-PA"/>
    <property type="gene ID" value="SMAR005624"/>
</dbReference>
<feature type="region of interest" description="Disordered" evidence="3">
    <location>
        <begin position="1"/>
        <end position="22"/>
    </location>
</feature>
<dbReference type="STRING" id="126957.T1IWQ1"/>
<dbReference type="Gene3D" id="3.30.710.10">
    <property type="entry name" value="Potassium Channel Kv1.1, Chain A"/>
    <property type="match status" value="2"/>
</dbReference>
<dbReference type="CDD" id="cd18186">
    <property type="entry name" value="BTB_POZ_ZBTB_KLHL-like"/>
    <property type="match status" value="2"/>
</dbReference>
<dbReference type="SMART" id="SM00612">
    <property type="entry name" value="Kelch"/>
    <property type="match status" value="4"/>
</dbReference>
<name>T1IWQ1_STRMM</name>
<dbReference type="PROSITE" id="PS50097">
    <property type="entry name" value="BTB"/>
    <property type="match status" value="2"/>
</dbReference>
<dbReference type="EMBL" id="JH431627">
    <property type="status" value="NOT_ANNOTATED_CDS"/>
    <property type="molecule type" value="Genomic_DNA"/>
</dbReference>
<feature type="domain" description="BTB" evidence="4">
    <location>
        <begin position="696"/>
        <end position="764"/>
    </location>
</feature>
<dbReference type="Proteomes" id="UP000014500">
    <property type="component" value="Unassembled WGS sequence"/>
</dbReference>
<dbReference type="PANTHER" id="PTHR45632">
    <property type="entry name" value="LD33804P"/>
    <property type="match status" value="1"/>
</dbReference>
<organism evidence="5 6">
    <name type="scientific">Strigamia maritima</name>
    <name type="common">European centipede</name>
    <name type="synonym">Geophilus maritimus</name>
    <dbReference type="NCBI Taxonomy" id="126957"/>
    <lineage>
        <taxon>Eukaryota</taxon>
        <taxon>Metazoa</taxon>
        <taxon>Ecdysozoa</taxon>
        <taxon>Arthropoda</taxon>
        <taxon>Myriapoda</taxon>
        <taxon>Chilopoda</taxon>
        <taxon>Pleurostigmophora</taxon>
        <taxon>Geophilomorpha</taxon>
        <taxon>Linotaeniidae</taxon>
        <taxon>Strigamia</taxon>
    </lineage>
</organism>
<evidence type="ECO:0000256" key="2">
    <source>
        <dbReference type="ARBA" id="ARBA00022737"/>
    </source>
</evidence>
<dbReference type="InterPro" id="IPR011333">
    <property type="entry name" value="SKP1/BTB/POZ_sf"/>
</dbReference>
<dbReference type="Pfam" id="PF00651">
    <property type="entry name" value="BTB"/>
    <property type="match status" value="2"/>
</dbReference>
<evidence type="ECO:0000313" key="6">
    <source>
        <dbReference type="Proteomes" id="UP000014500"/>
    </source>
</evidence>
<accession>T1IWQ1</accession>
<reference evidence="5" key="2">
    <citation type="submission" date="2015-02" db="UniProtKB">
        <authorList>
            <consortium name="EnsemblMetazoa"/>
        </authorList>
    </citation>
    <scope>IDENTIFICATION</scope>
</reference>
<dbReference type="HOGENOM" id="CLU_259466_0_0_1"/>
<evidence type="ECO:0000256" key="1">
    <source>
        <dbReference type="ARBA" id="ARBA00022441"/>
    </source>
</evidence>
<dbReference type="Pfam" id="PF07707">
    <property type="entry name" value="BACK"/>
    <property type="match status" value="2"/>
</dbReference>
<dbReference type="InterPro" id="IPR000210">
    <property type="entry name" value="BTB/POZ_dom"/>
</dbReference>
<dbReference type="Gene3D" id="2.120.10.80">
    <property type="entry name" value="Kelch-type beta propeller"/>
    <property type="match status" value="2"/>
</dbReference>
<dbReference type="eggNOG" id="KOG4441">
    <property type="taxonomic scope" value="Eukaryota"/>
</dbReference>
<keyword evidence="6" id="KW-1185">Reference proteome</keyword>
<dbReference type="InterPro" id="IPR006652">
    <property type="entry name" value="Kelch_1"/>
</dbReference>
<keyword evidence="1" id="KW-0880">Kelch repeat</keyword>
<protein>
    <recommendedName>
        <fullName evidence="4">BTB domain-containing protein</fullName>
    </recommendedName>
</protein>
<proteinExistence type="predicted"/>